<dbReference type="AlphaFoldDB" id="A0A640KE78"/>
<dbReference type="EMBL" id="BLBS01000006">
    <property type="protein sequence ID" value="GET85809.1"/>
    <property type="molecule type" value="Genomic_DNA"/>
</dbReference>
<proteinExistence type="predicted"/>
<name>A0A640KE78_LEITA</name>
<reference evidence="1" key="1">
    <citation type="submission" date="2019-11" db="EMBL/GenBank/DDBJ databases">
        <title>Leishmania tarentolae CDS.</title>
        <authorList>
            <person name="Goto Y."/>
            <person name="Yamagishi J."/>
        </authorList>
    </citation>
    <scope>NUCLEOTIDE SEQUENCE [LARGE SCALE GENOMIC DNA]</scope>
    <source>
        <strain evidence="1">Parrot Tar II</strain>
    </source>
</reference>
<dbReference type="VEuPathDB" id="TriTrypDB:LtaPh_0507951"/>
<sequence>MRTHAFASPRFFFKNIYIYICFLVHGEDRATVLPLPAVAVHAQRVGAERVGPPKRAEEGHARPKFPVQRAKEVLQGKVAHAEPHAGKRAVDVAHRRGERVWRPGVHVLLAVPRLPPHWTGAKVRLVVWVHTQRAEAQVCAGTLDAGNLCHRAGGRSVPLSRGVAQSASKHGLSRRVW</sequence>
<protein>
    <submittedName>
        <fullName evidence="1">Uncharacterized protein</fullName>
    </submittedName>
</protein>
<comment type="caution">
    <text evidence="1">The sequence shown here is derived from an EMBL/GenBank/DDBJ whole genome shotgun (WGS) entry which is preliminary data.</text>
</comment>
<accession>A0A640KE78</accession>
<keyword evidence="2" id="KW-1185">Reference proteome</keyword>
<evidence type="ECO:0000313" key="2">
    <source>
        <dbReference type="Proteomes" id="UP000419144"/>
    </source>
</evidence>
<evidence type="ECO:0000313" key="1">
    <source>
        <dbReference type="EMBL" id="GET85809.1"/>
    </source>
</evidence>
<gene>
    <name evidence="1" type="ORF">LtaPh_0507951</name>
</gene>
<dbReference type="Proteomes" id="UP000419144">
    <property type="component" value="Unassembled WGS sequence"/>
</dbReference>
<organism evidence="1 2">
    <name type="scientific">Leishmania tarentolae</name>
    <name type="common">Sauroleishmania tarentolae</name>
    <dbReference type="NCBI Taxonomy" id="5689"/>
    <lineage>
        <taxon>Eukaryota</taxon>
        <taxon>Discoba</taxon>
        <taxon>Euglenozoa</taxon>
        <taxon>Kinetoplastea</taxon>
        <taxon>Metakinetoplastina</taxon>
        <taxon>Trypanosomatida</taxon>
        <taxon>Trypanosomatidae</taxon>
        <taxon>Leishmaniinae</taxon>
        <taxon>Leishmania</taxon>
        <taxon>lizard Leishmania</taxon>
    </lineage>
</organism>